<protein>
    <submittedName>
        <fullName evidence="2">Uncharacterized protein</fullName>
    </submittedName>
</protein>
<accession>A0AA39WWQ9</accession>
<keyword evidence="1" id="KW-1133">Transmembrane helix</keyword>
<proteinExistence type="predicted"/>
<evidence type="ECO:0000256" key="1">
    <source>
        <dbReference type="SAM" id="Phobius"/>
    </source>
</evidence>
<keyword evidence="3" id="KW-1185">Reference proteome</keyword>
<keyword evidence="1" id="KW-0472">Membrane</keyword>
<dbReference type="AlphaFoldDB" id="A0AA39WWQ9"/>
<name>A0AA39WWQ9_9PEZI</name>
<dbReference type="Proteomes" id="UP001175000">
    <property type="component" value="Unassembled WGS sequence"/>
</dbReference>
<keyword evidence="1" id="KW-0812">Transmembrane</keyword>
<reference evidence="2" key="1">
    <citation type="submission" date="2023-06" db="EMBL/GenBank/DDBJ databases">
        <title>Genome-scale phylogeny and comparative genomics of the fungal order Sordariales.</title>
        <authorList>
            <consortium name="Lawrence Berkeley National Laboratory"/>
            <person name="Hensen N."/>
            <person name="Bonometti L."/>
            <person name="Westerberg I."/>
            <person name="Brannstrom I.O."/>
            <person name="Guillou S."/>
            <person name="Cros-Aarteil S."/>
            <person name="Calhoun S."/>
            <person name="Haridas S."/>
            <person name="Kuo A."/>
            <person name="Mondo S."/>
            <person name="Pangilinan J."/>
            <person name="Riley R."/>
            <person name="Labutti K."/>
            <person name="Andreopoulos B."/>
            <person name="Lipzen A."/>
            <person name="Chen C."/>
            <person name="Yanf M."/>
            <person name="Daum C."/>
            <person name="Ng V."/>
            <person name="Clum A."/>
            <person name="Steindorff A."/>
            <person name="Ohm R."/>
            <person name="Martin F."/>
            <person name="Silar P."/>
            <person name="Natvig D."/>
            <person name="Lalanne C."/>
            <person name="Gautier V."/>
            <person name="Ament-Velasquez S.L."/>
            <person name="Kruys A."/>
            <person name="Hutchinson M.I."/>
            <person name="Powell A.J."/>
            <person name="Barry K."/>
            <person name="Miller A.N."/>
            <person name="Grigoriev I.V."/>
            <person name="Debuchy R."/>
            <person name="Gladieux P."/>
            <person name="Thoren M.H."/>
            <person name="Johannesson H."/>
        </authorList>
    </citation>
    <scope>NUCLEOTIDE SEQUENCE</scope>
    <source>
        <strain evidence="2">CBS 606.72</strain>
    </source>
</reference>
<comment type="caution">
    <text evidence="2">The sequence shown here is derived from an EMBL/GenBank/DDBJ whole genome shotgun (WGS) entry which is preliminary data.</text>
</comment>
<gene>
    <name evidence="2" type="ORF">B0T14DRAFT_494556</name>
</gene>
<feature type="transmembrane region" description="Helical" evidence="1">
    <location>
        <begin position="92"/>
        <end position="111"/>
    </location>
</feature>
<organism evidence="2 3">
    <name type="scientific">Immersiella caudata</name>
    <dbReference type="NCBI Taxonomy" id="314043"/>
    <lineage>
        <taxon>Eukaryota</taxon>
        <taxon>Fungi</taxon>
        <taxon>Dikarya</taxon>
        <taxon>Ascomycota</taxon>
        <taxon>Pezizomycotina</taxon>
        <taxon>Sordariomycetes</taxon>
        <taxon>Sordariomycetidae</taxon>
        <taxon>Sordariales</taxon>
        <taxon>Lasiosphaeriaceae</taxon>
        <taxon>Immersiella</taxon>
    </lineage>
</organism>
<evidence type="ECO:0000313" key="2">
    <source>
        <dbReference type="EMBL" id="KAK0623005.1"/>
    </source>
</evidence>
<sequence>MRVFTGYKGDYPVVDHHRDQLSQATSYNRSPLQGDGRSGFHRRATLSDMANLKHKLTPFSPPIFTENTVTLAGQTSKTSIPITSSPASTLEVLLLTSLLLTLLSLIVYLAWQISSVVYHTLHRRRCTPPTPSPFDSRHNRPSRPCLWEGSFPDHTGSHVVYQLGGGTGAADSSSNTALEGVMDEALHVVNGARKRSVEAFGKMHRDFVELRRRLSRANGEAHPMGVDVEVGITAGMEGVDVEGLCLRRGNSFARKKSVV</sequence>
<dbReference type="EMBL" id="JAULSU010000003">
    <property type="protein sequence ID" value="KAK0623005.1"/>
    <property type="molecule type" value="Genomic_DNA"/>
</dbReference>
<evidence type="ECO:0000313" key="3">
    <source>
        <dbReference type="Proteomes" id="UP001175000"/>
    </source>
</evidence>